<evidence type="ECO:0000313" key="2">
    <source>
        <dbReference type="EMBL" id="KAE8987609.1"/>
    </source>
</evidence>
<evidence type="ECO:0000313" key="3">
    <source>
        <dbReference type="Proteomes" id="UP000429607"/>
    </source>
</evidence>
<feature type="region of interest" description="Disordered" evidence="1">
    <location>
        <begin position="1"/>
        <end position="26"/>
    </location>
</feature>
<sequence length="174" mass="19299">MENRDDRGLGLGENGTDETSDGEDVPAPTEAVITSMAQVEWVDRTLGQAAKLLPGERMGWWSSQRYDKRKRMRALVKGAVDDTRTKILLDTGANVNVTSASFAKKLRVREVLDHGRSLEVRSLGSRKGVQSFLGALNYYSRFIQDFEVYGAALYQLNDVDFEPGVTSPLPDRAS</sequence>
<dbReference type="InterPro" id="IPR043502">
    <property type="entry name" value="DNA/RNA_pol_sf"/>
</dbReference>
<dbReference type="InterPro" id="IPR043128">
    <property type="entry name" value="Rev_trsase/Diguanyl_cyclase"/>
</dbReference>
<comment type="caution">
    <text evidence="2">The sequence shown here is derived from an EMBL/GenBank/DDBJ whole genome shotgun (WGS) entry which is preliminary data.</text>
</comment>
<proteinExistence type="predicted"/>
<organism evidence="2 3">
    <name type="scientific">Phytophthora rubi</name>
    <dbReference type="NCBI Taxonomy" id="129364"/>
    <lineage>
        <taxon>Eukaryota</taxon>
        <taxon>Sar</taxon>
        <taxon>Stramenopiles</taxon>
        <taxon>Oomycota</taxon>
        <taxon>Peronosporomycetes</taxon>
        <taxon>Peronosporales</taxon>
        <taxon>Peronosporaceae</taxon>
        <taxon>Phytophthora</taxon>
    </lineage>
</organism>
<dbReference type="SUPFAM" id="SSF56672">
    <property type="entry name" value="DNA/RNA polymerases"/>
    <property type="match status" value="1"/>
</dbReference>
<reference evidence="2 3" key="1">
    <citation type="submission" date="2018-09" db="EMBL/GenBank/DDBJ databases">
        <title>Genomic investigation of the strawberry pathogen Phytophthora fragariae indicates pathogenicity is determined by transcriptional variation in three key races.</title>
        <authorList>
            <person name="Adams T.M."/>
            <person name="Armitage A.D."/>
            <person name="Sobczyk M.K."/>
            <person name="Bates H.J."/>
            <person name="Dunwell J.M."/>
            <person name="Nellist C.F."/>
            <person name="Harrison R.J."/>
        </authorList>
    </citation>
    <scope>NUCLEOTIDE SEQUENCE [LARGE SCALE GENOMIC DNA]</scope>
    <source>
        <strain evidence="2 3">SCRP249</strain>
    </source>
</reference>
<evidence type="ECO:0008006" key="4">
    <source>
        <dbReference type="Google" id="ProtNLM"/>
    </source>
</evidence>
<dbReference type="Proteomes" id="UP000429607">
    <property type="component" value="Unassembled WGS sequence"/>
</dbReference>
<protein>
    <recommendedName>
        <fullName evidence="4">Peptidase A2 domain-containing protein</fullName>
    </recommendedName>
</protein>
<name>A0A6A3IWX7_9STRA</name>
<accession>A0A6A3IWX7</accession>
<dbReference type="EMBL" id="QXFV01002456">
    <property type="protein sequence ID" value="KAE8987609.1"/>
    <property type="molecule type" value="Genomic_DNA"/>
</dbReference>
<dbReference type="Gene3D" id="3.30.70.270">
    <property type="match status" value="1"/>
</dbReference>
<feature type="compositionally biased region" description="Acidic residues" evidence="1">
    <location>
        <begin position="15"/>
        <end position="24"/>
    </location>
</feature>
<gene>
    <name evidence="2" type="ORF">PR001_g22274</name>
</gene>
<dbReference type="AlphaFoldDB" id="A0A6A3IWX7"/>
<evidence type="ECO:0000256" key="1">
    <source>
        <dbReference type="SAM" id="MobiDB-lite"/>
    </source>
</evidence>